<feature type="region of interest" description="Disordered" evidence="2">
    <location>
        <begin position="1222"/>
        <end position="1283"/>
    </location>
</feature>
<evidence type="ECO:0000259" key="5">
    <source>
        <dbReference type="PROSITE" id="PS50994"/>
    </source>
</evidence>
<dbReference type="Proteomes" id="UP001165740">
    <property type="component" value="Chromosome 5"/>
</dbReference>
<dbReference type="GO" id="GO:0008270">
    <property type="term" value="F:zinc ion binding"/>
    <property type="evidence" value="ECO:0007669"/>
    <property type="project" value="UniProtKB-KW"/>
</dbReference>
<dbReference type="InterPro" id="IPR043502">
    <property type="entry name" value="DNA/RNA_pol_sf"/>
</dbReference>
<dbReference type="Pfam" id="PF17919">
    <property type="entry name" value="RT_RNaseH_2"/>
    <property type="match status" value="1"/>
</dbReference>
<dbReference type="Gene3D" id="3.30.420.10">
    <property type="entry name" value="Ribonuclease H-like superfamily/Ribonuclease H"/>
    <property type="match status" value="1"/>
</dbReference>
<dbReference type="InterPro" id="IPR001878">
    <property type="entry name" value="Znf_CCHC"/>
</dbReference>
<dbReference type="InterPro" id="IPR050951">
    <property type="entry name" value="Retrovirus_Pol_polyprotein"/>
</dbReference>
<keyword evidence="1" id="KW-0863">Zinc-finger</keyword>
<dbReference type="CDD" id="cd01647">
    <property type="entry name" value="RT_LTR"/>
    <property type="match status" value="1"/>
</dbReference>
<dbReference type="Gene3D" id="1.10.340.70">
    <property type="match status" value="1"/>
</dbReference>
<dbReference type="SUPFAM" id="SSF53098">
    <property type="entry name" value="Ribonuclease H-like"/>
    <property type="match status" value="1"/>
</dbReference>
<dbReference type="InterPro" id="IPR012337">
    <property type="entry name" value="RNaseH-like_sf"/>
</dbReference>
<organism evidence="6 7">
    <name type="scientific">Biomphalaria glabrata</name>
    <name type="common">Bloodfluke planorb</name>
    <name type="synonym">Freshwater snail</name>
    <dbReference type="NCBI Taxonomy" id="6526"/>
    <lineage>
        <taxon>Eukaryota</taxon>
        <taxon>Metazoa</taxon>
        <taxon>Spiralia</taxon>
        <taxon>Lophotrochozoa</taxon>
        <taxon>Mollusca</taxon>
        <taxon>Gastropoda</taxon>
        <taxon>Heterobranchia</taxon>
        <taxon>Euthyneura</taxon>
        <taxon>Panpulmonata</taxon>
        <taxon>Hygrophila</taxon>
        <taxon>Lymnaeoidea</taxon>
        <taxon>Planorbidae</taxon>
        <taxon>Biomphalaria</taxon>
    </lineage>
</organism>
<dbReference type="Gene3D" id="3.10.20.370">
    <property type="match status" value="1"/>
</dbReference>
<dbReference type="Gene3D" id="3.10.10.10">
    <property type="entry name" value="HIV Type 1 Reverse Transcriptase, subunit A, domain 1"/>
    <property type="match status" value="1"/>
</dbReference>
<dbReference type="FunFam" id="3.10.20.370:FF:000001">
    <property type="entry name" value="Retrovirus-related Pol polyprotein from transposon 17.6-like protein"/>
    <property type="match status" value="1"/>
</dbReference>
<dbReference type="PANTHER" id="PTHR37984">
    <property type="entry name" value="PROTEIN CBG26694"/>
    <property type="match status" value="1"/>
</dbReference>
<evidence type="ECO:0000259" key="3">
    <source>
        <dbReference type="PROSITE" id="PS50158"/>
    </source>
</evidence>
<dbReference type="Gene3D" id="2.40.70.10">
    <property type="entry name" value="Acid Proteases"/>
    <property type="match status" value="1"/>
</dbReference>
<dbReference type="InterPro" id="IPR021109">
    <property type="entry name" value="Peptidase_aspartic_dom_sf"/>
</dbReference>
<evidence type="ECO:0000313" key="6">
    <source>
        <dbReference type="Proteomes" id="UP001165740"/>
    </source>
</evidence>
<protein>
    <submittedName>
        <fullName evidence="7">Uncharacterized protein K02A2.6-like</fullName>
    </submittedName>
</protein>
<dbReference type="CDD" id="cd09274">
    <property type="entry name" value="RNase_HI_RT_Ty3"/>
    <property type="match status" value="1"/>
</dbReference>
<dbReference type="InterPro" id="IPR041577">
    <property type="entry name" value="RT_RNaseH_2"/>
</dbReference>
<dbReference type="GO" id="GO:0003676">
    <property type="term" value="F:nucleic acid binding"/>
    <property type="evidence" value="ECO:0007669"/>
    <property type="project" value="InterPro"/>
</dbReference>
<dbReference type="FunFam" id="3.30.70.270:FF:000026">
    <property type="entry name" value="Transposon Ty3-G Gag-Pol polyprotein"/>
    <property type="match status" value="1"/>
</dbReference>
<evidence type="ECO:0000256" key="1">
    <source>
        <dbReference type="PROSITE-ProRule" id="PRU00047"/>
    </source>
</evidence>
<dbReference type="PANTHER" id="PTHR37984:SF8">
    <property type="entry name" value="CCHC-TYPE DOMAIN-CONTAINING PROTEIN"/>
    <property type="match status" value="1"/>
</dbReference>
<dbReference type="GO" id="GO:0015074">
    <property type="term" value="P:DNA integration"/>
    <property type="evidence" value="ECO:0007669"/>
    <property type="project" value="InterPro"/>
</dbReference>
<evidence type="ECO:0000259" key="4">
    <source>
        <dbReference type="PROSITE" id="PS50878"/>
    </source>
</evidence>
<dbReference type="Gene3D" id="3.30.70.270">
    <property type="match status" value="2"/>
</dbReference>
<dbReference type="RefSeq" id="XP_013075870.2">
    <property type="nucleotide sequence ID" value="XM_013220416.2"/>
</dbReference>
<evidence type="ECO:0000313" key="7">
    <source>
        <dbReference type="RefSeq" id="XP_013075870.2"/>
    </source>
</evidence>
<evidence type="ECO:0000256" key="2">
    <source>
        <dbReference type="SAM" id="MobiDB-lite"/>
    </source>
</evidence>
<dbReference type="FunFam" id="1.10.340.70:FF:000003">
    <property type="entry name" value="Protein CBG25708"/>
    <property type="match status" value="1"/>
</dbReference>
<proteinExistence type="predicted"/>
<keyword evidence="1" id="KW-0479">Metal-binding</keyword>
<dbReference type="SUPFAM" id="SSF50630">
    <property type="entry name" value="Acid proteases"/>
    <property type="match status" value="1"/>
</dbReference>
<dbReference type="OMA" id="IMAVSAY"/>
<dbReference type="SUPFAM" id="SSF56672">
    <property type="entry name" value="DNA/RNA polymerases"/>
    <property type="match status" value="1"/>
</dbReference>
<dbReference type="Pfam" id="PF00078">
    <property type="entry name" value="RVT_1"/>
    <property type="match status" value="1"/>
</dbReference>
<dbReference type="KEGG" id="bgt:106062142"/>
<dbReference type="InterPro" id="IPR036397">
    <property type="entry name" value="RNaseH_sf"/>
</dbReference>
<dbReference type="InterPro" id="IPR041588">
    <property type="entry name" value="Integrase_H2C2"/>
</dbReference>
<keyword evidence="6" id="KW-1185">Reference proteome</keyword>
<dbReference type="Pfam" id="PF00665">
    <property type="entry name" value="rve"/>
    <property type="match status" value="1"/>
</dbReference>
<feature type="domain" description="Integrase catalytic" evidence="5">
    <location>
        <begin position="968"/>
        <end position="1133"/>
    </location>
</feature>
<accession>A0A9U8E8A7</accession>
<gene>
    <name evidence="7" type="primary">LOC106062142</name>
</gene>
<dbReference type="Pfam" id="PF17921">
    <property type="entry name" value="Integrase_H2C2"/>
    <property type="match status" value="1"/>
</dbReference>
<reference evidence="7" key="1">
    <citation type="submission" date="2025-08" db="UniProtKB">
        <authorList>
            <consortium name="RefSeq"/>
        </authorList>
    </citation>
    <scope>IDENTIFICATION</scope>
</reference>
<dbReference type="InterPro" id="IPR043128">
    <property type="entry name" value="Rev_trsase/Diguanyl_cyclase"/>
</dbReference>
<sequence>MSENLLTPPHCLELTEGNVSENFRRWRRQMEIYLQATGAYGRPKSQQKAIILHCAGPQAIEVSDQFTYQEGEDEGDPETLLKKLHDYCNPRDNEVLETFRFWKLPICSPFETYLTKLKSQANKCNFKEPDRMIRDKIVFSSDRKVQEKLLACPELSLKRTIEICRAFEQSTTSVEEIRAEAQAQVDKMERTTQKSTATPLECRFCGRHHAFNKTACPAWGQTCKRCGERNHFARKCNRAKGSTLVHKASGYEPEWLNTINALKSTRDRLTAEFEVNGQRVKFQLDTEADVNIICKRFVKRCQAVETTQTLRMWNMTEQKPEGVADLPMTNPKTGKTTVVKFVVVGNNFQCLLGLKTCQELDLITLNDNNFVSQVQSTNDNLGDLGEAKLTIDASKSPVVSACRNIPFAYRDKVKKELDVLVKRKILVPVEEPTDWVSQMAIVQKKNGDLRICIDPQHLNRVLKREHYRLPTFEDTLPQFENAKVFSKLDVKEAYWHVRLDKESSILTTMITLFGRYRWTRLPFGLCVSGEIFQRKLSQALEGLSGCINVADDIIVVGCGRTMEEALWDHKAKLENLRERCKRKSIILNESKTLEQKEAVEFMGHVISAQGIKPDPKKVQAIVDMDRPTNAQQVRRFCGMVQYLSKFLSNLSAISHPLRELTKKETDFDWNEECEVAFRKLKEMITTTPVLGFYNAAKSLEIQVDSSQDGLGAVLMQEGKPLEYASRVLTPTEKRWAQIEKELLAVVFGLERFNQYTFGRPVTIINDHKPLATILQKPLNQAPRRLQNLIMRSNRYDFTFKWVRGNELYIADTLSRACNCKPFTEEILNLNIQQIVDIPDPLLDRIRNETDADETLQALRKTIENGWPVKKTAAPAALRPYYDFAETLSISNGIIVKGERVLIPKSMRSEMKEKLHASHLAYDSMMRRARALIFWPGMAAEIKQMSDSCTACQENKPSNQRETLWPHYEGKGPWEKVGTDLMEIQGRTYLITVDYFSNWIEADLLTTSTSTEVIRKLKAHFARFGVPKVLISDCGPQYTSHEFAVFTNRWNISHIRSDPGHPKANGKAEAAVKTIKNMMRKTIGTGDDQYEALLELRNTPKQDCGYSPAQLCLNRITRSLLPLNKPLEPESYTEGLGAKARHRYTIKKHYDKRARDLPRLNVDQNVYFQSPGNNEWRPGKIIMRNSERSYTVKGTTGGTYVRNRVHIRPRNVPYSDIFSDDETATHEAPLDASSTDLTPHPALESSAGPDGIPPLAHGAEPSVRRSGRTRATPTWHKDYDMGKW</sequence>
<dbReference type="PROSITE" id="PS50994">
    <property type="entry name" value="INTEGRASE"/>
    <property type="match status" value="1"/>
</dbReference>
<feature type="domain" description="CCHC-type" evidence="3">
    <location>
        <begin position="223"/>
        <end position="236"/>
    </location>
</feature>
<feature type="compositionally biased region" description="Basic and acidic residues" evidence="2">
    <location>
        <begin position="1274"/>
        <end position="1283"/>
    </location>
</feature>
<dbReference type="PROSITE" id="PS50878">
    <property type="entry name" value="RT_POL"/>
    <property type="match status" value="1"/>
</dbReference>
<name>A0A9U8E8A7_BIOGL</name>
<keyword evidence="1" id="KW-0862">Zinc</keyword>
<dbReference type="PROSITE" id="PS50158">
    <property type="entry name" value="ZF_CCHC"/>
    <property type="match status" value="1"/>
</dbReference>
<feature type="domain" description="Reverse transcriptase" evidence="4">
    <location>
        <begin position="423"/>
        <end position="606"/>
    </location>
</feature>
<dbReference type="GeneID" id="106062142"/>
<dbReference type="FunFam" id="3.30.420.10:FF:000063">
    <property type="entry name" value="Retrovirus-related Pol polyprotein from transposon 297-like Protein"/>
    <property type="match status" value="1"/>
</dbReference>
<dbReference type="OrthoDB" id="10041530at2759"/>
<dbReference type="InterPro" id="IPR001584">
    <property type="entry name" value="Integrase_cat-core"/>
</dbReference>
<dbReference type="InterPro" id="IPR000477">
    <property type="entry name" value="RT_dom"/>
</dbReference>